<evidence type="ECO:0000313" key="2">
    <source>
        <dbReference type="Proteomes" id="UP001597045"/>
    </source>
</evidence>
<proteinExistence type="predicted"/>
<gene>
    <name evidence="1" type="ORF">ACFQ1S_45760</name>
</gene>
<reference evidence="2" key="1">
    <citation type="journal article" date="2019" name="Int. J. Syst. Evol. Microbiol.">
        <title>The Global Catalogue of Microorganisms (GCM) 10K type strain sequencing project: providing services to taxonomists for standard genome sequencing and annotation.</title>
        <authorList>
            <consortium name="The Broad Institute Genomics Platform"/>
            <consortium name="The Broad Institute Genome Sequencing Center for Infectious Disease"/>
            <person name="Wu L."/>
            <person name="Ma J."/>
        </authorList>
    </citation>
    <scope>NUCLEOTIDE SEQUENCE [LARGE SCALE GENOMIC DNA]</scope>
    <source>
        <strain evidence="2">JCM 31486</strain>
    </source>
</reference>
<protein>
    <submittedName>
        <fullName evidence="1">Uncharacterized protein</fullName>
    </submittedName>
</protein>
<accession>A0ABW3MRX1</accession>
<organism evidence="1 2">
    <name type="scientific">Kibdelosporangium lantanae</name>
    <dbReference type="NCBI Taxonomy" id="1497396"/>
    <lineage>
        <taxon>Bacteria</taxon>
        <taxon>Bacillati</taxon>
        <taxon>Actinomycetota</taxon>
        <taxon>Actinomycetes</taxon>
        <taxon>Pseudonocardiales</taxon>
        <taxon>Pseudonocardiaceae</taxon>
        <taxon>Kibdelosporangium</taxon>
    </lineage>
</organism>
<dbReference type="SUPFAM" id="SSF51430">
    <property type="entry name" value="NAD(P)-linked oxidoreductase"/>
    <property type="match status" value="1"/>
</dbReference>
<dbReference type="InterPro" id="IPR036812">
    <property type="entry name" value="NAD(P)_OxRdtase_dom_sf"/>
</dbReference>
<sequence length="89" mass="10037">MIVHIDRTDLIDGYRTLIHETHAAHVRIIGATSVGQLDDNLGALDFDVPHEELTEISSPPSHHPYNFFDRAASRAVPFMPDLDIRPQPR</sequence>
<dbReference type="EMBL" id="JBHTIS010004369">
    <property type="protein sequence ID" value="MFD1052379.1"/>
    <property type="molecule type" value="Genomic_DNA"/>
</dbReference>
<dbReference type="Proteomes" id="UP001597045">
    <property type="component" value="Unassembled WGS sequence"/>
</dbReference>
<evidence type="ECO:0000313" key="1">
    <source>
        <dbReference type="EMBL" id="MFD1052379.1"/>
    </source>
</evidence>
<comment type="caution">
    <text evidence="1">The sequence shown here is derived from an EMBL/GenBank/DDBJ whole genome shotgun (WGS) entry which is preliminary data.</text>
</comment>
<keyword evidence="2" id="KW-1185">Reference proteome</keyword>
<name>A0ABW3MRX1_9PSEU</name>